<dbReference type="OrthoDB" id="416080at2759"/>
<comment type="caution">
    <text evidence="4">The sequence shown here is derived from an EMBL/GenBank/DDBJ whole genome shotgun (WGS) entry which is preliminary data.</text>
</comment>
<dbReference type="EMBL" id="LSRX01000209">
    <property type="protein sequence ID" value="OLQ04467.1"/>
    <property type="molecule type" value="Genomic_DNA"/>
</dbReference>
<sequence>MALKFEATFISMKTTEPAKKRSQSLPAPPGRSGASSTTDKDSVGQVQRYLDQLMDRAENLRPEDQDGQVEEQMAPERNAEEVQEEENKATSQGSLGHPELCRRPCIYLQKGDCAEGANCGYCHDAHHERSKKLDKRQREFLRSLDDSSILALLLPHLRIRAHEATLPETEAGEVVSLLERKLATMAPATAPAIPMWQLSRLNKVLKKLTFIRLMRLATCHELPDVDEALVRLQEAYSINLA</sequence>
<name>A0A1Q9EAN1_SYMMI</name>
<feature type="compositionally biased region" description="Basic and acidic residues" evidence="2">
    <location>
        <begin position="53"/>
        <end position="64"/>
    </location>
</feature>
<dbReference type="PROSITE" id="PS50103">
    <property type="entry name" value="ZF_C3H1"/>
    <property type="match status" value="1"/>
</dbReference>
<protein>
    <recommendedName>
        <fullName evidence="3">C3H1-type domain-containing protein</fullName>
    </recommendedName>
</protein>
<evidence type="ECO:0000256" key="2">
    <source>
        <dbReference type="SAM" id="MobiDB-lite"/>
    </source>
</evidence>
<evidence type="ECO:0000313" key="4">
    <source>
        <dbReference type="EMBL" id="OLQ04467.1"/>
    </source>
</evidence>
<keyword evidence="1" id="KW-0863">Zinc-finger</keyword>
<keyword evidence="1" id="KW-0479">Metal-binding</keyword>
<evidence type="ECO:0000313" key="5">
    <source>
        <dbReference type="Proteomes" id="UP000186817"/>
    </source>
</evidence>
<accession>A0A1Q9EAN1</accession>
<feature type="zinc finger region" description="C3H1-type" evidence="1">
    <location>
        <begin position="99"/>
        <end position="126"/>
    </location>
</feature>
<evidence type="ECO:0000256" key="1">
    <source>
        <dbReference type="PROSITE-ProRule" id="PRU00723"/>
    </source>
</evidence>
<reference evidence="4 5" key="1">
    <citation type="submission" date="2016-02" db="EMBL/GenBank/DDBJ databases">
        <title>Genome analysis of coral dinoflagellate symbionts highlights evolutionary adaptations to a symbiotic lifestyle.</title>
        <authorList>
            <person name="Aranda M."/>
            <person name="Li Y."/>
            <person name="Liew Y.J."/>
            <person name="Baumgarten S."/>
            <person name="Simakov O."/>
            <person name="Wilson M."/>
            <person name="Piel J."/>
            <person name="Ashoor H."/>
            <person name="Bougouffa S."/>
            <person name="Bajic V.B."/>
            <person name="Ryu T."/>
            <person name="Ravasi T."/>
            <person name="Bayer T."/>
            <person name="Micklem G."/>
            <person name="Kim H."/>
            <person name="Bhak J."/>
            <person name="Lajeunesse T.C."/>
            <person name="Voolstra C.R."/>
        </authorList>
    </citation>
    <scope>NUCLEOTIDE SEQUENCE [LARGE SCALE GENOMIC DNA]</scope>
    <source>
        <strain evidence="4 5">CCMP2467</strain>
    </source>
</reference>
<proteinExistence type="predicted"/>
<dbReference type="Proteomes" id="UP000186817">
    <property type="component" value="Unassembled WGS sequence"/>
</dbReference>
<organism evidence="4 5">
    <name type="scientific">Symbiodinium microadriaticum</name>
    <name type="common">Dinoflagellate</name>
    <name type="synonym">Zooxanthella microadriatica</name>
    <dbReference type="NCBI Taxonomy" id="2951"/>
    <lineage>
        <taxon>Eukaryota</taxon>
        <taxon>Sar</taxon>
        <taxon>Alveolata</taxon>
        <taxon>Dinophyceae</taxon>
        <taxon>Suessiales</taxon>
        <taxon>Symbiodiniaceae</taxon>
        <taxon>Symbiodinium</taxon>
    </lineage>
</organism>
<evidence type="ECO:0000259" key="3">
    <source>
        <dbReference type="PROSITE" id="PS50103"/>
    </source>
</evidence>
<feature type="domain" description="C3H1-type" evidence="3">
    <location>
        <begin position="99"/>
        <end position="126"/>
    </location>
</feature>
<dbReference type="InterPro" id="IPR000571">
    <property type="entry name" value="Znf_CCCH"/>
</dbReference>
<feature type="region of interest" description="Disordered" evidence="2">
    <location>
        <begin position="1"/>
        <end position="95"/>
    </location>
</feature>
<dbReference type="GO" id="GO:0008270">
    <property type="term" value="F:zinc ion binding"/>
    <property type="evidence" value="ECO:0007669"/>
    <property type="project" value="UniProtKB-KW"/>
</dbReference>
<keyword evidence="1" id="KW-0862">Zinc</keyword>
<dbReference type="AlphaFoldDB" id="A0A1Q9EAN1"/>
<keyword evidence="5" id="KW-1185">Reference proteome</keyword>
<gene>
    <name evidence="4" type="ORF">AK812_SmicGene12446</name>
</gene>
<feature type="compositionally biased region" description="Basic and acidic residues" evidence="2">
    <location>
        <begin position="77"/>
        <end position="88"/>
    </location>
</feature>